<evidence type="ECO:0000313" key="2">
    <source>
        <dbReference type="Proteomes" id="UP000784294"/>
    </source>
</evidence>
<protein>
    <recommendedName>
        <fullName evidence="3">C2 DOCK-type domain-containing protein</fullName>
    </recommendedName>
</protein>
<keyword evidence="2" id="KW-1185">Reference proteome</keyword>
<dbReference type="Proteomes" id="UP000784294">
    <property type="component" value="Unassembled WGS sequence"/>
</dbReference>
<organism evidence="1 2">
    <name type="scientific">Protopolystoma xenopodis</name>
    <dbReference type="NCBI Taxonomy" id="117903"/>
    <lineage>
        <taxon>Eukaryota</taxon>
        <taxon>Metazoa</taxon>
        <taxon>Spiralia</taxon>
        <taxon>Lophotrochozoa</taxon>
        <taxon>Platyhelminthes</taxon>
        <taxon>Monogenea</taxon>
        <taxon>Polyopisthocotylea</taxon>
        <taxon>Polystomatidea</taxon>
        <taxon>Polystomatidae</taxon>
        <taxon>Protopolystoma</taxon>
    </lineage>
</organism>
<proteinExistence type="predicted"/>
<dbReference type="EMBL" id="CAAALY010278931">
    <property type="protein sequence ID" value="VEL43115.1"/>
    <property type="molecule type" value="Genomic_DNA"/>
</dbReference>
<comment type="caution">
    <text evidence="1">The sequence shown here is derived from an EMBL/GenBank/DDBJ whole genome shotgun (WGS) entry which is preliminary data.</text>
</comment>
<name>A0A448XRG3_9PLAT</name>
<evidence type="ECO:0008006" key="3">
    <source>
        <dbReference type="Google" id="ProtNLM"/>
    </source>
</evidence>
<dbReference type="AlphaFoldDB" id="A0A448XRG3"/>
<sequence length="94" mass="10192">MVYYHKNRPQWSEVLSIPLPVCPSANLDASSISGFGNGYDEIGVYGLESHRPCTPEASESVDSHAQLAGVEQLAGLPHGTHLRFICRHRSTTSG</sequence>
<gene>
    <name evidence="1" type="ORF">PXEA_LOCUS36555</name>
</gene>
<dbReference type="OrthoDB" id="18896at2759"/>
<accession>A0A448XRG3</accession>
<evidence type="ECO:0000313" key="1">
    <source>
        <dbReference type="EMBL" id="VEL43115.1"/>
    </source>
</evidence>
<reference evidence="1" key="1">
    <citation type="submission" date="2018-11" db="EMBL/GenBank/DDBJ databases">
        <authorList>
            <consortium name="Pathogen Informatics"/>
        </authorList>
    </citation>
    <scope>NUCLEOTIDE SEQUENCE</scope>
</reference>